<evidence type="ECO:0000313" key="3">
    <source>
        <dbReference type="Proteomes" id="UP000246410"/>
    </source>
</evidence>
<dbReference type="PIRSF" id="PIRSF029171">
    <property type="entry name" value="Esterase_LipA"/>
    <property type="match status" value="1"/>
</dbReference>
<dbReference type="SUPFAM" id="SSF53474">
    <property type="entry name" value="alpha/beta-Hydrolases"/>
    <property type="match status" value="1"/>
</dbReference>
<dbReference type="PANTHER" id="PTHR34853">
    <property type="match status" value="1"/>
</dbReference>
<comment type="caution">
    <text evidence="2">The sequence shown here is derived from an EMBL/GenBank/DDBJ whole genome shotgun (WGS) entry which is preliminary data.</text>
</comment>
<dbReference type="AlphaFoldDB" id="A0A317P0H2"/>
<dbReference type="Proteomes" id="UP000246410">
    <property type="component" value="Unassembled WGS sequence"/>
</dbReference>
<dbReference type="InterPro" id="IPR029058">
    <property type="entry name" value="AB_hydrolase_fold"/>
</dbReference>
<proteinExistence type="predicted"/>
<evidence type="ECO:0000256" key="1">
    <source>
        <dbReference type="SAM" id="SignalP"/>
    </source>
</evidence>
<sequence length="380" mass="39040">MRGVMSRGIGLRLVTGAAVLLAGAGLGVPTAQAAPEGAGALLGHLEQPAGWGDWSRAAIVDYRTEGPTGGLINGAGLVLLPDTPAPAGGYPIVAWDHGTSGLGPQCGITTNKAVHERPLLQSFLDRGWAVVAPDYLGLSAGSDTVHPYLHTRTEATATIDLVRAARAAEPGLSKTWAVVGGSQGGHAALGTGNLAGDYAPELDFRGTVALAPESNFEQILSRLDPRVPNLPIVDELVGPFAGILAGLRATRPDLDVNGLLSPRGREVVDAIATSCVEDFGDVVDGASIGSLLARPVEAEGVGAALRDYMVVPTVGYRQPILIVHGAADTVVPLPMSYALLAQMRASGTAVEFGQYPGGHPEIDAQARPRVLSFVAGLFDA</sequence>
<evidence type="ECO:0000313" key="2">
    <source>
        <dbReference type="EMBL" id="PWV81246.1"/>
    </source>
</evidence>
<keyword evidence="3" id="KW-1185">Reference proteome</keyword>
<name>A0A317P0H2_9NOCA</name>
<gene>
    <name evidence="2" type="ORF">DFR69_101586</name>
</gene>
<dbReference type="GO" id="GO:0004806">
    <property type="term" value="F:triacylglycerol lipase activity"/>
    <property type="evidence" value="ECO:0007669"/>
    <property type="project" value="InterPro"/>
</dbReference>
<dbReference type="Pfam" id="PF03583">
    <property type="entry name" value="LIP"/>
    <property type="match status" value="1"/>
</dbReference>
<dbReference type="EMBL" id="QGTL01000001">
    <property type="protein sequence ID" value="PWV81246.1"/>
    <property type="molecule type" value="Genomic_DNA"/>
</dbReference>
<accession>A0A317P0H2</accession>
<reference evidence="2 3" key="1">
    <citation type="submission" date="2018-05" db="EMBL/GenBank/DDBJ databases">
        <title>Genomic Encyclopedia of Type Strains, Phase IV (KMG-IV): sequencing the most valuable type-strain genomes for metagenomic binning, comparative biology and taxonomic classification.</title>
        <authorList>
            <person name="Goeker M."/>
        </authorList>
    </citation>
    <scope>NUCLEOTIDE SEQUENCE [LARGE SCALE GENOMIC DNA]</scope>
    <source>
        <strain evidence="2 3">DSM 44717</strain>
    </source>
</reference>
<dbReference type="GO" id="GO:0016042">
    <property type="term" value="P:lipid catabolic process"/>
    <property type="evidence" value="ECO:0007669"/>
    <property type="project" value="InterPro"/>
</dbReference>
<feature type="chain" id="PRO_5016290353" evidence="1">
    <location>
        <begin position="34"/>
        <end position="380"/>
    </location>
</feature>
<dbReference type="InterPro" id="IPR005152">
    <property type="entry name" value="Lipase_secreted"/>
</dbReference>
<dbReference type="PANTHER" id="PTHR34853:SF1">
    <property type="entry name" value="LIPASE 5"/>
    <property type="match status" value="1"/>
</dbReference>
<feature type="signal peptide" evidence="1">
    <location>
        <begin position="1"/>
        <end position="33"/>
    </location>
</feature>
<organism evidence="2 3">
    <name type="scientific">Nocardia neocaledoniensis</name>
    <dbReference type="NCBI Taxonomy" id="236511"/>
    <lineage>
        <taxon>Bacteria</taxon>
        <taxon>Bacillati</taxon>
        <taxon>Actinomycetota</taxon>
        <taxon>Actinomycetes</taxon>
        <taxon>Mycobacteriales</taxon>
        <taxon>Nocardiaceae</taxon>
        <taxon>Nocardia</taxon>
    </lineage>
</organism>
<protein>
    <submittedName>
        <fullName evidence="2">Secretory lipase</fullName>
    </submittedName>
</protein>
<keyword evidence="1" id="KW-0732">Signal</keyword>
<dbReference type="Gene3D" id="3.40.50.1820">
    <property type="entry name" value="alpha/beta hydrolase"/>
    <property type="match status" value="2"/>
</dbReference>